<proteinExistence type="predicted"/>
<reference evidence="1 2" key="2">
    <citation type="journal article" date="2019" name="G3 (Bethesda)">
        <title>Hybrid Assembly of the Genome of the Entomopathogenic Nematode Steinernema carpocapsae Identifies the X-Chromosome.</title>
        <authorList>
            <person name="Serra L."/>
            <person name="Macchietto M."/>
            <person name="Macias-Munoz A."/>
            <person name="McGill C.J."/>
            <person name="Rodriguez I.M."/>
            <person name="Rodriguez B."/>
            <person name="Murad R."/>
            <person name="Mortazavi A."/>
        </authorList>
    </citation>
    <scope>NUCLEOTIDE SEQUENCE [LARGE SCALE GENOMIC DNA]</scope>
    <source>
        <strain evidence="1 2">ALL</strain>
    </source>
</reference>
<evidence type="ECO:0000313" key="1">
    <source>
        <dbReference type="EMBL" id="TKR72363.1"/>
    </source>
</evidence>
<accession>A0A4U5MSJ0</accession>
<dbReference type="Proteomes" id="UP000298663">
    <property type="component" value="Unassembled WGS sequence"/>
</dbReference>
<sequence length="75" mass="8745">MDLRSILDRLGIPVPTVDGSLIDRGPIGYPGSNCGWILDRSWTDSKSGWIFDRSWTNWVSRFQLWMDLRSILDRF</sequence>
<dbReference type="AlphaFoldDB" id="A0A4U5MSJ0"/>
<reference evidence="1 2" key="1">
    <citation type="journal article" date="2015" name="Genome Biol.">
        <title>Comparative genomics of Steinernema reveals deeply conserved gene regulatory networks.</title>
        <authorList>
            <person name="Dillman A.R."/>
            <person name="Macchietto M."/>
            <person name="Porter C.F."/>
            <person name="Rogers A."/>
            <person name="Williams B."/>
            <person name="Antoshechkin I."/>
            <person name="Lee M.M."/>
            <person name="Goodwin Z."/>
            <person name="Lu X."/>
            <person name="Lewis E.E."/>
            <person name="Goodrich-Blair H."/>
            <person name="Stock S.P."/>
            <person name="Adams B.J."/>
            <person name="Sternberg P.W."/>
            <person name="Mortazavi A."/>
        </authorList>
    </citation>
    <scope>NUCLEOTIDE SEQUENCE [LARGE SCALE GENOMIC DNA]</scope>
    <source>
        <strain evidence="1 2">ALL</strain>
    </source>
</reference>
<protein>
    <submittedName>
        <fullName evidence="1">Uncharacterized protein</fullName>
    </submittedName>
</protein>
<gene>
    <name evidence="1" type="ORF">L596_019823</name>
</gene>
<dbReference type="EMBL" id="AZBU02000006">
    <property type="protein sequence ID" value="TKR72363.1"/>
    <property type="molecule type" value="Genomic_DNA"/>
</dbReference>
<comment type="caution">
    <text evidence="1">The sequence shown here is derived from an EMBL/GenBank/DDBJ whole genome shotgun (WGS) entry which is preliminary data.</text>
</comment>
<organism evidence="1 2">
    <name type="scientific">Steinernema carpocapsae</name>
    <name type="common">Entomopathogenic nematode</name>
    <dbReference type="NCBI Taxonomy" id="34508"/>
    <lineage>
        <taxon>Eukaryota</taxon>
        <taxon>Metazoa</taxon>
        <taxon>Ecdysozoa</taxon>
        <taxon>Nematoda</taxon>
        <taxon>Chromadorea</taxon>
        <taxon>Rhabditida</taxon>
        <taxon>Tylenchina</taxon>
        <taxon>Panagrolaimomorpha</taxon>
        <taxon>Strongyloidoidea</taxon>
        <taxon>Steinernematidae</taxon>
        <taxon>Steinernema</taxon>
    </lineage>
</organism>
<keyword evidence="2" id="KW-1185">Reference proteome</keyword>
<name>A0A4U5MSJ0_STECR</name>
<evidence type="ECO:0000313" key="2">
    <source>
        <dbReference type="Proteomes" id="UP000298663"/>
    </source>
</evidence>